<evidence type="ECO:0000313" key="2">
    <source>
        <dbReference type="Proteomes" id="UP001169760"/>
    </source>
</evidence>
<name>A0AAW7XFM9_9GAMM</name>
<evidence type="ECO:0000313" key="1">
    <source>
        <dbReference type="EMBL" id="MDO6425202.1"/>
    </source>
</evidence>
<organism evidence="1 2">
    <name type="scientific">Saccharophagus degradans</name>
    <dbReference type="NCBI Taxonomy" id="86304"/>
    <lineage>
        <taxon>Bacteria</taxon>
        <taxon>Pseudomonadati</taxon>
        <taxon>Pseudomonadota</taxon>
        <taxon>Gammaproteobacteria</taxon>
        <taxon>Cellvibrionales</taxon>
        <taxon>Cellvibrionaceae</taxon>
        <taxon>Saccharophagus</taxon>
    </lineage>
</organism>
<dbReference type="AlphaFoldDB" id="A0AAW7XFM9"/>
<proteinExistence type="predicted"/>
<accession>A0AAW7XFM9</accession>
<gene>
    <name evidence="1" type="ORF">Q4521_22180</name>
</gene>
<reference evidence="1" key="1">
    <citation type="submission" date="2023-07" db="EMBL/GenBank/DDBJ databases">
        <title>Genome content predicts the carbon catabolic preferences of heterotrophic bacteria.</title>
        <authorList>
            <person name="Gralka M."/>
        </authorList>
    </citation>
    <scope>NUCLEOTIDE SEQUENCE</scope>
    <source>
        <strain evidence="1">I3M17_2</strain>
    </source>
</reference>
<dbReference type="Proteomes" id="UP001169760">
    <property type="component" value="Unassembled WGS sequence"/>
</dbReference>
<sequence length="65" mass="7275">AYTKFAETVRKTFATGQTLIAYFEYYETSSGNVAGFVVSPLVNSEGQRFGEYAIKFSIDLILNHL</sequence>
<dbReference type="RefSeq" id="WP_303494643.1">
    <property type="nucleotide sequence ID" value="NZ_JAUOPB010000409.1"/>
</dbReference>
<comment type="caution">
    <text evidence="1">The sequence shown here is derived from an EMBL/GenBank/DDBJ whole genome shotgun (WGS) entry which is preliminary data.</text>
</comment>
<protein>
    <submittedName>
        <fullName evidence="1">Uncharacterized protein</fullName>
    </submittedName>
</protein>
<feature type="non-terminal residue" evidence="1">
    <location>
        <position position="1"/>
    </location>
</feature>
<dbReference type="EMBL" id="JAUOPB010000409">
    <property type="protein sequence ID" value="MDO6425202.1"/>
    <property type="molecule type" value="Genomic_DNA"/>
</dbReference>